<keyword evidence="2" id="KW-1185">Reference proteome</keyword>
<evidence type="ECO:0000313" key="2">
    <source>
        <dbReference type="Proteomes" id="UP000640052"/>
    </source>
</evidence>
<organism evidence="1 2">
    <name type="scientific">Acrocarpospora phusangensis</name>
    <dbReference type="NCBI Taxonomy" id="1070424"/>
    <lineage>
        <taxon>Bacteria</taxon>
        <taxon>Bacillati</taxon>
        <taxon>Actinomycetota</taxon>
        <taxon>Actinomycetes</taxon>
        <taxon>Streptosporangiales</taxon>
        <taxon>Streptosporangiaceae</taxon>
        <taxon>Acrocarpospora</taxon>
    </lineage>
</organism>
<reference evidence="1" key="1">
    <citation type="submission" date="2021-01" db="EMBL/GenBank/DDBJ databases">
        <title>Whole genome shotgun sequence of Acrocarpospora phusangensis NBRC 108782.</title>
        <authorList>
            <person name="Komaki H."/>
            <person name="Tamura T."/>
        </authorList>
    </citation>
    <scope>NUCLEOTIDE SEQUENCE</scope>
    <source>
        <strain evidence="1">NBRC 108782</strain>
    </source>
</reference>
<name>A0A919QJR8_9ACTN</name>
<evidence type="ECO:0000313" key="1">
    <source>
        <dbReference type="EMBL" id="GIH27462.1"/>
    </source>
</evidence>
<dbReference type="AlphaFoldDB" id="A0A919QJR8"/>
<dbReference type="RefSeq" id="WP_275419306.1">
    <property type="nucleotide sequence ID" value="NZ_BOOA01000056.1"/>
</dbReference>
<comment type="caution">
    <text evidence="1">The sequence shown here is derived from an EMBL/GenBank/DDBJ whole genome shotgun (WGS) entry which is preliminary data.</text>
</comment>
<dbReference type="EMBL" id="BOOA01000056">
    <property type="protein sequence ID" value="GIH27462.1"/>
    <property type="molecule type" value="Genomic_DNA"/>
</dbReference>
<protein>
    <submittedName>
        <fullName evidence="1">Uncharacterized protein</fullName>
    </submittedName>
</protein>
<sequence>MSETSIRVSRLAATPRPAAARERFHAWPERERECRILPGREVRS</sequence>
<proteinExistence type="predicted"/>
<gene>
    <name evidence="1" type="ORF">Aph01nite_57720</name>
</gene>
<accession>A0A919QJR8</accession>
<dbReference type="Proteomes" id="UP000640052">
    <property type="component" value="Unassembled WGS sequence"/>
</dbReference>